<organism evidence="3 4">
    <name type="scientific">Micromonospora echinofusca</name>
    <dbReference type="NCBI Taxonomy" id="47858"/>
    <lineage>
        <taxon>Bacteria</taxon>
        <taxon>Bacillati</taxon>
        <taxon>Actinomycetota</taxon>
        <taxon>Actinomycetes</taxon>
        <taxon>Micromonosporales</taxon>
        <taxon>Micromonosporaceae</taxon>
        <taxon>Micromonospora</taxon>
    </lineage>
</organism>
<reference evidence="3 4" key="1">
    <citation type="submission" date="2019-12" db="EMBL/GenBank/DDBJ databases">
        <title>Whole genome sequencing of endophytic Actinobacterium Micromonospora sp. MPMI6T.</title>
        <authorList>
            <person name="Evv R."/>
            <person name="Podile A.R."/>
        </authorList>
    </citation>
    <scope>NUCLEOTIDE SEQUENCE [LARGE SCALE GENOMIC DNA]</scope>
    <source>
        <strain evidence="3 4">MPMI6</strain>
    </source>
</reference>
<feature type="transmembrane region" description="Helical" evidence="2">
    <location>
        <begin position="71"/>
        <end position="93"/>
    </location>
</feature>
<feature type="region of interest" description="Disordered" evidence="1">
    <location>
        <begin position="93"/>
        <end position="149"/>
    </location>
</feature>
<dbReference type="RefSeq" id="WP_208817891.1">
    <property type="nucleotide sequence ID" value="NZ_WVUH01000623.1"/>
</dbReference>
<feature type="compositionally biased region" description="Basic and acidic residues" evidence="1">
    <location>
        <begin position="203"/>
        <end position="215"/>
    </location>
</feature>
<gene>
    <name evidence="3" type="ORF">GSF22_33305</name>
</gene>
<evidence type="ECO:0000256" key="1">
    <source>
        <dbReference type="SAM" id="MobiDB-lite"/>
    </source>
</evidence>
<evidence type="ECO:0000256" key="2">
    <source>
        <dbReference type="SAM" id="Phobius"/>
    </source>
</evidence>
<evidence type="ECO:0000313" key="3">
    <source>
        <dbReference type="EMBL" id="MBO4210835.1"/>
    </source>
</evidence>
<feature type="region of interest" description="Disordered" evidence="1">
    <location>
        <begin position="1"/>
        <end position="20"/>
    </location>
</feature>
<keyword evidence="2" id="KW-0472">Membrane</keyword>
<feature type="region of interest" description="Disordered" evidence="1">
    <location>
        <begin position="198"/>
        <end position="234"/>
    </location>
</feature>
<comment type="caution">
    <text evidence="3">The sequence shown here is derived from an EMBL/GenBank/DDBJ whole genome shotgun (WGS) entry which is preliminary data.</text>
</comment>
<feature type="non-terminal residue" evidence="3">
    <location>
        <position position="1"/>
    </location>
</feature>
<evidence type="ECO:0000313" key="4">
    <source>
        <dbReference type="Proteomes" id="UP000823521"/>
    </source>
</evidence>
<dbReference type="EMBL" id="WVUH01000623">
    <property type="protein sequence ID" value="MBO4210835.1"/>
    <property type="molecule type" value="Genomic_DNA"/>
</dbReference>
<evidence type="ECO:0008006" key="5">
    <source>
        <dbReference type="Google" id="ProtNLM"/>
    </source>
</evidence>
<keyword evidence="2" id="KW-1133">Transmembrane helix</keyword>
<feature type="compositionally biased region" description="Polar residues" evidence="1">
    <location>
        <begin position="225"/>
        <end position="234"/>
    </location>
</feature>
<proteinExistence type="predicted"/>
<feature type="compositionally biased region" description="Low complexity" evidence="1">
    <location>
        <begin position="104"/>
        <end position="142"/>
    </location>
</feature>
<keyword evidence="2" id="KW-0812">Transmembrane</keyword>
<name>A0ABS3W220_MICEH</name>
<dbReference type="Proteomes" id="UP000823521">
    <property type="component" value="Unassembled WGS sequence"/>
</dbReference>
<sequence>DAVDRLLDGPTPPTDADPDPLARLLAAAAAPARPDELAREEAAVAAFRTIRAAAPEQVTPPASARRRGTGALAWIAGLATVATAGVAVAAGGLGRTEDPAPSEAPGTPRGSAAATPGASPGTTTRSASAAPTSGTPRPTTGTVRPEVGQADARKLCAALLSKGSAERAREAGTPSYRQLVLAAGGPEQVEGYCRQLLRIPPEPTHRSTERPDRPSRVPTDGPARTGSQVTPGPR</sequence>
<keyword evidence="4" id="KW-1185">Reference proteome</keyword>
<accession>A0ABS3W220</accession>
<protein>
    <recommendedName>
        <fullName evidence="5">Serine/threonine protein kinase</fullName>
    </recommendedName>
</protein>